<keyword evidence="4" id="KW-0479">Metal-binding</keyword>
<dbReference type="PANTHER" id="PTHR15710">
    <property type="entry name" value="E3 UBIQUITIN-PROTEIN LIGASE PRAJA"/>
    <property type="match status" value="1"/>
</dbReference>
<dbReference type="SMART" id="SM00184">
    <property type="entry name" value="RING"/>
    <property type="match status" value="1"/>
</dbReference>
<dbReference type="Proteomes" id="UP001161247">
    <property type="component" value="Chromosome 2"/>
</dbReference>
<evidence type="ECO:0000256" key="9">
    <source>
        <dbReference type="SAM" id="MobiDB-lite"/>
    </source>
</evidence>
<evidence type="ECO:0000256" key="3">
    <source>
        <dbReference type="ARBA" id="ARBA00022679"/>
    </source>
</evidence>
<dbReference type="EMBL" id="OX459119">
    <property type="protein sequence ID" value="CAI9096584.1"/>
    <property type="molecule type" value="Genomic_DNA"/>
</dbReference>
<reference evidence="11" key="1">
    <citation type="submission" date="2023-03" db="EMBL/GenBank/DDBJ databases">
        <authorList>
            <person name="Julca I."/>
        </authorList>
    </citation>
    <scope>NUCLEOTIDE SEQUENCE</scope>
</reference>
<dbReference type="InterPro" id="IPR001841">
    <property type="entry name" value="Znf_RING"/>
</dbReference>
<evidence type="ECO:0000256" key="8">
    <source>
        <dbReference type="PROSITE-ProRule" id="PRU00175"/>
    </source>
</evidence>
<dbReference type="Pfam" id="PF13639">
    <property type="entry name" value="zf-RING_2"/>
    <property type="match status" value="1"/>
</dbReference>
<feature type="domain" description="RING-type" evidence="10">
    <location>
        <begin position="147"/>
        <end position="185"/>
    </location>
</feature>
<keyword evidence="6" id="KW-0833">Ubl conjugation pathway</keyword>
<evidence type="ECO:0000256" key="6">
    <source>
        <dbReference type="ARBA" id="ARBA00022786"/>
    </source>
</evidence>
<dbReference type="PANTHER" id="PTHR15710:SF132">
    <property type="entry name" value="E3 UBIQUITIN-PROTEIN LIGASE MPSR1"/>
    <property type="match status" value="1"/>
</dbReference>
<dbReference type="EC" id="2.3.2.27" evidence="2"/>
<dbReference type="PROSITE" id="PS50089">
    <property type="entry name" value="ZF_RING_2"/>
    <property type="match status" value="1"/>
</dbReference>
<keyword evidence="3" id="KW-0808">Transferase</keyword>
<name>A0AAV1CLU7_OLDCO</name>
<gene>
    <name evidence="11" type="ORF">OLC1_LOCUS7306</name>
</gene>
<dbReference type="AlphaFoldDB" id="A0AAV1CLU7"/>
<comment type="catalytic activity">
    <reaction evidence="1">
        <text>S-ubiquitinyl-[E2 ubiquitin-conjugating enzyme]-L-cysteine + [acceptor protein]-L-lysine = [E2 ubiquitin-conjugating enzyme]-L-cysteine + N(6)-ubiquitinyl-[acceptor protein]-L-lysine.</text>
        <dbReference type="EC" id="2.3.2.27"/>
    </reaction>
</comment>
<dbReference type="GO" id="GO:0005737">
    <property type="term" value="C:cytoplasm"/>
    <property type="evidence" value="ECO:0007669"/>
    <property type="project" value="TreeGrafter"/>
</dbReference>
<feature type="region of interest" description="Disordered" evidence="9">
    <location>
        <begin position="46"/>
        <end position="81"/>
    </location>
</feature>
<protein>
    <recommendedName>
        <fullName evidence="2">RING-type E3 ubiquitin transferase</fullName>
        <ecNumber evidence="2">2.3.2.27</ecNumber>
    </recommendedName>
</protein>
<dbReference type="Gene3D" id="3.30.40.10">
    <property type="entry name" value="Zinc/RING finger domain, C3HC4 (zinc finger)"/>
    <property type="match status" value="1"/>
</dbReference>
<keyword evidence="12" id="KW-1185">Reference proteome</keyword>
<accession>A0AAV1CLU7</accession>
<dbReference type="GO" id="GO:0061630">
    <property type="term" value="F:ubiquitin protein ligase activity"/>
    <property type="evidence" value="ECO:0007669"/>
    <property type="project" value="UniProtKB-EC"/>
</dbReference>
<dbReference type="InterPro" id="IPR013083">
    <property type="entry name" value="Znf_RING/FYVE/PHD"/>
</dbReference>
<sequence>MSSETESSEPSLSSLIERLISSRNRDLALLLPLMLALLHDRASAAVANPDADSSTPVQESGENEADNDNSPPPSLGPNDRIILINPFTQGMVVIENSSRGDGNSGTSTLESLLSDLFGKDGQPPASKASMEAMPVVEINEHEEGEECVICLEAWKVGKEMPCKHRFHGECIEKWLKVHGTCPVCRYKMPVEENAGGSSKEGENRENNSGRGRQIWFSFSFGGNGNRGRSSEDSDLD</sequence>
<evidence type="ECO:0000256" key="2">
    <source>
        <dbReference type="ARBA" id="ARBA00012483"/>
    </source>
</evidence>
<evidence type="ECO:0000313" key="12">
    <source>
        <dbReference type="Proteomes" id="UP001161247"/>
    </source>
</evidence>
<evidence type="ECO:0000313" key="11">
    <source>
        <dbReference type="EMBL" id="CAI9096584.1"/>
    </source>
</evidence>
<feature type="region of interest" description="Disordered" evidence="9">
    <location>
        <begin position="192"/>
        <end position="236"/>
    </location>
</feature>
<dbReference type="GO" id="GO:0016567">
    <property type="term" value="P:protein ubiquitination"/>
    <property type="evidence" value="ECO:0007669"/>
    <property type="project" value="TreeGrafter"/>
</dbReference>
<keyword evidence="7" id="KW-0862">Zinc</keyword>
<evidence type="ECO:0000259" key="10">
    <source>
        <dbReference type="PROSITE" id="PS50089"/>
    </source>
</evidence>
<feature type="compositionally biased region" description="Polar residues" evidence="9">
    <location>
        <begin position="51"/>
        <end position="60"/>
    </location>
</feature>
<dbReference type="FunFam" id="3.30.40.10:FF:000127">
    <property type="entry name" value="E3 ubiquitin-protein ligase RNF181"/>
    <property type="match status" value="1"/>
</dbReference>
<keyword evidence="5 8" id="KW-0863">Zinc-finger</keyword>
<evidence type="ECO:0000256" key="4">
    <source>
        <dbReference type="ARBA" id="ARBA00022723"/>
    </source>
</evidence>
<dbReference type="SUPFAM" id="SSF57850">
    <property type="entry name" value="RING/U-box"/>
    <property type="match status" value="1"/>
</dbReference>
<dbReference type="GO" id="GO:0008270">
    <property type="term" value="F:zinc ion binding"/>
    <property type="evidence" value="ECO:0007669"/>
    <property type="project" value="UniProtKB-KW"/>
</dbReference>
<evidence type="ECO:0000256" key="1">
    <source>
        <dbReference type="ARBA" id="ARBA00000900"/>
    </source>
</evidence>
<organism evidence="11 12">
    <name type="scientific">Oldenlandia corymbosa var. corymbosa</name>
    <dbReference type="NCBI Taxonomy" id="529605"/>
    <lineage>
        <taxon>Eukaryota</taxon>
        <taxon>Viridiplantae</taxon>
        <taxon>Streptophyta</taxon>
        <taxon>Embryophyta</taxon>
        <taxon>Tracheophyta</taxon>
        <taxon>Spermatophyta</taxon>
        <taxon>Magnoliopsida</taxon>
        <taxon>eudicotyledons</taxon>
        <taxon>Gunneridae</taxon>
        <taxon>Pentapetalae</taxon>
        <taxon>asterids</taxon>
        <taxon>lamiids</taxon>
        <taxon>Gentianales</taxon>
        <taxon>Rubiaceae</taxon>
        <taxon>Rubioideae</taxon>
        <taxon>Spermacoceae</taxon>
        <taxon>Hedyotis-Oldenlandia complex</taxon>
        <taxon>Oldenlandia</taxon>
    </lineage>
</organism>
<evidence type="ECO:0000256" key="7">
    <source>
        <dbReference type="ARBA" id="ARBA00022833"/>
    </source>
</evidence>
<evidence type="ECO:0000256" key="5">
    <source>
        <dbReference type="ARBA" id="ARBA00022771"/>
    </source>
</evidence>
<proteinExistence type="predicted"/>